<gene>
    <name evidence="2" type="ORF">AVDCRST_MAG70-2067</name>
</gene>
<evidence type="ECO:0008006" key="3">
    <source>
        <dbReference type="Google" id="ProtNLM"/>
    </source>
</evidence>
<reference evidence="2" key="1">
    <citation type="submission" date="2020-02" db="EMBL/GenBank/DDBJ databases">
        <authorList>
            <person name="Meier V. D."/>
        </authorList>
    </citation>
    <scope>NUCLEOTIDE SEQUENCE</scope>
    <source>
        <strain evidence="2">AVDCRST_MAG70</strain>
    </source>
</reference>
<dbReference type="InterPro" id="IPR036869">
    <property type="entry name" value="J_dom_sf"/>
</dbReference>
<dbReference type="EMBL" id="CADCWH010000330">
    <property type="protein sequence ID" value="CAA9566267.1"/>
    <property type="molecule type" value="Genomic_DNA"/>
</dbReference>
<feature type="region of interest" description="Disordered" evidence="1">
    <location>
        <begin position="113"/>
        <end position="133"/>
    </location>
</feature>
<name>A0A6J4V2M9_9BACT</name>
<dbReference type="Gene3D" id="1.10.287.110">
    <property type="entry name" value="DnaJ domain"/>
    <property type="match status" value="1"/>
</dbReference>
<sequence length="287" mass="33075">MVEQTVGLGEMVRVESVQERDYRRRLVQIERRKRRVAGLQADVAALRLGLGRFAADYHARVGSLFAELDRIQLTIDEYGDRIDRLRANRFLDIAGLEAAIEERFAERRRRVEGEEAEAQGYEEQRRAEADRPRLRADDAAEAKQLYRDLARRYHPDLARTAEERERREAMMLRVNAAFRDRSLDTLRALYRAGAVDDPDFEARSLADRLAWAAEEIARLDAMAADLHAELGVMRASDTHRMWSRVQDDPGSLETMVADVRHAVRKARGRMRETLATYRSLLDVRNAA</sequence>
<feature type="compositionally biased region" description="Basic and acidic residues" evidence="1">
    <location>
        <begin position="122"/>
        <end position="133"/>
    </location>
</feature>
<dbReference type="AlphaFoldDB" id="A0A6J4V2M9"/>
<evidence type="ECO:0000256" key="1">
    <source>
        <dbReference type="SAM" id="MobiDB-lite"/>
    </source>
</evidence>
<evidence type="ECO:0000313" key="2">
    <source>
        <dbReference type="EMBL" id="CAA9566267.1"/>
    </source>
</evidence>
<proteinExistence type="predicted"/>
<protein>
    <recommendedName>
        <fullName evidence="3">J domain-containing protein</fullName>
    </recommendedName>
</protein>
<organism evidence="2">
    <name type="scientific">uncultured Thermomicrobiales bacterium</name>
    <dbReference type="NCBI Taxonomy" id="1645740"/>
    <lineage>
        <taxon>Bacteria</taxon>
        <taxon>Pseudomonadati</taxon>
        <taxon>Thermomicrobiota</taxon>
        <taxon>Thermomicrobia</taxon>
        <taxon>Thermomicrobiales</taxon>
        <taxon>environmental samples</taxon>
    </lineage>
</organism>
<dbReference type="SUPFAM" id="SSF46565">
    <property type="entry name" value="Chaperone J-domain"/>
    <property type="match status" value="1"/>
</dbReference>
<accession>A0A6J4V2M9</accession>